<name>A0A9D2ITD2_9FIRM</name>
<dbReference type="Pfam" id="PF01263">
    <property type="entry name" value="Aldose_epim"/>
    <property type="match status" value="1"/>
</dbReference>
<dbReference type="InterPro" id="IPR011013">
    <property type="entry name" value="Gal_mutarotase_sf_dom"/>
</dbReference>
<comment type="caution">
    <text evidence="1">The sequence shown here is derived from an EMBL/GenBank/DDBJ whole genome shotgun (WGS) entry which is preliminary data.</text>
</comment>
<dbReference type="AlphaFoldDB" id="A0A9D2ITD2"/>
<dbReference type="InterPro" id="IPR008183">
    <property type="entry name" value="Aldose_1/G6P_1-epimerase"/>
</dbReference>
<reference evidence="1" key="1">
    <citation type="journal article" date="2021" name="PeerJ">
        <title>Extensive microbial diversity within the chicken gut microbiome revealed by metagenomics and culture.</title>
        <authorList>
            <person name="Gilroy R."/>
            <person name="Ravi A."/>
            <person name="Getino M."/>
            <person name="Pursley I."/>
            <person name="Horton D.L."/>
            <person name="Alikhan N.F."/>
            <person name="Baker D."/>
            <person name="Gharbi K."/>
            <person name="Hall N."/>
            <person name="Watson M."/>
            <person name="Adriaenssens E.M."/>
            <person name="Foster-Nyarko E."/>
            <person name="Jarju S."/>
            <person name="Secka A."/>
            <person name="Antonio M."/>
            <person name="Oren A."/>
            <person name="Chaudhuri R.R."/>
            <person name="La Ragione R."/>
            <person name="Hildebrand F."/>
            <person name="Pallen M.J."/>
        </authorList>
    </citation>
    <scope>NUCLEOTIDE SEQUENCE</scope>
    <source>
        <strain evidence="1">14324</strain>
    </source>
</reference>
<dbReference type="InterPro" id="IPR037481">
    <property type="entry name" value="LacX"/>
</dbReference>
<dbReference type="EMBL" id="DXBU01000031">
    <property type="protein sequence ID" value="HIZ21677.1"/>
    <property type="molecule type" value="Genomic_DNA"/>
</dbReference>
<accession>A0A9D2ITD2</accession>
<dbReference type="CDD" id="cd09024">
    <property type="entry name" value="Aldose_epim_lacX"/>
    <property type="match status" value="1"/>
</dbReference>
<dbReference type="GO" id="GO:0030246">
    <property type="term" value="F:carbohydrate binding"/>
    <property type="evidence" value="ECO:0007669"/>
    <property type="project" value="InterPro"/>
</dbReference>
<organism evidence="1 2">
    <name type="scientific">Candidatus Blautia faecigallinarum</name>
    <dbReference type="NCBI Taxonomy" id="2838488"/>
    <lineage>
        <taxon>Bacteria</taxon>
        <taxon>Bacillati</taxon>
        <taxon>Bacillota</taxon>
        <taxon>Clostridia</taxon>
        <taxon>Lachnospirales</taxon>
        <taxon>Lachnospiraceae</taxon>
        <taxon>Blautia</taxon>
    </lineage>
</organism>
<evidence type="ECO:0000313" key="1">
    <source>
        <dbReference type="EMBL" id="HIZ21677.1"/>
    </source>
</evidence>
<evidence type="ECO:0000313" key="2">
    <source>
        <dbReference type="Proteomes" id="UP000824041"/>
    </source>
</evidence>
<dbReference type="SUPFAM" id="SSF74650">
    <property type="entry name" value="Galactose mutarotase-like"/>
    <property type="match status" value="1"/>
</dbReference>
<dbReference type="GO" id="GO:0005975">
    <property type="term" value="P:carbohydrate metabolic process"/>
    <property type="evidence" value="ECO:0007669"/>
    <property type="project" value="InterPro"/>
</dbReference>
<sequence length="292" mass="33624">MEYEIKNQELTVRISDFGAELQSIRGKDGTEYLWQGDPAVWEDRAPNIFPYVARLTEGKYTWNGTEYPMQIHGFVKYRTLVPETIEGERITFKLTSDPETKEQYPFDFIYRITYELSGKELKIIVRVENTGKERIYFAIGGHPGFQVPLEEGLAFEDYHLEFDQDARPWRVGFSDTCFLTGQDASYPLKDNRILPLNHSLFDQDAIVLKHAARQVKLASDKGTKSVTVSYSDFPYLGIWHMPGMEASYVCIEPWSSLPSRDGIIEDLSLQADMLWLDGGKTYETQWSVRVEG</sequence>
<dbReference type="Proteomes" id="UP000824041">
    <property type="component" value="Unassembled WGS sequence"/>
</dbReference>
<protein>
    <submittedName>
        <fullName evidence="1">Aldose 1-epimerase family protein</fullName>
    </submittedName>
</protein>
<dbReference type="Gene3D" id="2.70.98.10">
    <property type="match status" value="1"/>
</dbReference>
<proteinExistence type="predicted"/>
<dbReference type="InterPro" id="IPR014718">
    <property type="entry name" value="GH-type_carb-bd"/>
</dbReference>
<dbReference type="GO" id="GO:0016853">
    <property type="term" value="F:isomerase activity"/>
    <property type="evidence" value="ECO:0007669"/>
    <property type="project" value="InterPro"/>
</dbReference>
<gene>
    <name evidence="1" type="ORF">IAA21_02610</name>
</gene>
<reference evidence="1" key="2">
    <citation type="submission" date="2021-04" db="EMBL/GenBank/DDBJ databases">
        <authorList>
            <person name="Gilroy R."/>
        </authorList>
    </citation>
    <scope>NUCLEOTIDE SEQUENCE</scope>
    <source>
        <strain evidence="1">14324</strain>
    </source>
</reference>